<evidence type="ECO:0000256" key="1">
    <source>
        <dbReference type="SAM" id="MobiDB-lite"/>
    </source>
</evidence>
<feature type="region of interest" description="Disordered" evidence="1">
    <location>
        <begin position="1"/>
        <end position="24"/>
    </location>
</feature>
<feature type="compositionally biased region" description="Low complexity" evidence="1">
    <location>
        <begin position="196"/>
        <end position="208"/>
    </location>
</feature>
<dbReference type="AlphaFoldDB" id="A0A1B7N655"/>
<feature type="compositionally biased region" description="Low complexity" evidence="1">
    <location>
        <begin position="363"/>
        <end position="381"/>
    </location>
</feature>
<reference evidence="2 3" key="1">
    <citation type="submission" date="2016-06" db="EMBL/GenBank/DDBJ databases">
        <title>Comparative genomics of the ectomycorrhizal sister species Rhizopogon vinicolor and Rhizopogon vesiculosus (Basidiomycota: Boletales) reveals a divergence of the mating type B locus.</title>
        <authorList>
            <consortium name="DOE Joint Genome Institute"/>
            <person name="Mujic A.B."/>
            <person name="Kuo A."/>
            <person name="Tritt A."/>
            <person name="Lipzen A."/>
            <person name="Chen C."/>
            <person name="Johnson J."/>
            <person name="Sharma A."/>
            <person name="Barry K."/>
            <person name="Grigoriev I.V."/>
            <person name="Spatafora J.W."/>
        </authorList>
    </citation>
    <scope>NUCLEOTIDE SEQUENCE [LARGE SCALE GENOMIC DNA]</scope>
    <source>
        <strain evidence="2 3">AM-OR11-026</strain>
    </source>
</reference>
<feature type="region of interest" description="Disordered" evidence="1">
    <location>
        <begin position="161"/>
        <end position="247"/>
    </location>
</feature>
<evidence type="ECO:0000313" key="3">
    <source>
        <dbReference type="Proteomes" id="UP000092154"/>
    </source>
</evidence>
<accession>A0A1B7N655</accession>
<feature type="compositionally biased region" description="Pro residues" evidence="1">
    <location>
        <begin position="339"/>
        <end position="351"/>
    </location>
</feature>
<gene>
    <name evidence="2" type="ORF">K503DRAFT_624041</name>
</gene>
<dbReference type="InParanoid" id="A0A1B7N655"/>
<keyword evidence="3" id="KW-1185">Reference proteome</keyword>
<sequence>MRCPSTRSPEYHEKQTATTSNSSRRIAAFGLLTPLASPDSQLKLYPSDFQFTSAPHAPPPLRDNPKDIKPLTFAPKHSEHSFDFRCIPAPHAPPSLRDIPKDTKSLTFAPKPSECSFDFRCIPAPHAPPPFRDIPKDTEPLTFAPKLSERSFDFRCIPAPHAPPPLRDIPKDTKPLTFAPKPSEDSKKESAPTLPPLTGLLTLDSTPPRNLRLITGLPTPDTPPRSPRPICPEVKSESSPSPDTTSNVALAELSRSPCQKQCTKLLQNELAVTTEHEYVLCAGRREQQCSGITSGSEKQCQISVYHPDRYCRHHVDQDTGSKSYEQSIEGSSITSPHPAGLPTPDSTPPPDSKVVCWETGVKSESSPSPEAISSVAEIAKT</sequence>
<feature type="compositionally biased region" description="Polar residues" evidence="1">
    <location>
        <begin position="237"/>
        <end position="247"/>
    </location>
</feature>
<evidence type="ECO:0000313" key="2">
    <source>
        <dbReference type="EMBL" id="OAX40338.1"/>
    </source>
</evidence>
<proteinExistence type="predicted"/>
<dbReference type="Proteomes" id="UP000092154">
    <property type="component" value="Unassembled WGS sequence"/>
</dbReference>
<feature type="region of interest" description="Disordered" evidence="1">
    <location>
        <begin position="47"/>
        <end position="73"/>
    </location>
</feature>
<feature type="compositionally biased region" description="Pro residues" evidence="1">
    <location>
        <begin position="220"/>
        <end position="230"/>
    </location>
</feature>
<organism evidence="2 3">
    <name type="scientific">Rhizopogon vinicolor AM-OR11-026</name>
    <dbReference type="NCBI Taxonomy" id="1314800"/>
    <lineage>
        <taxon>Eukaryota</taxon>
        <taxon>Fungi</taxon>
        <taxon>Dikarya</taxon>
        <taxon>Basidiomycota</taxon>
        <taxon>Agaricomycotina</taxon>
        <taxon>Agaricomycetes</taxon>
        <taxon>Agaricomycetidae</taxon>
        <taxon>Boletales</taxon>
        <taxon>Suillineae</taxon>
        <taxon>Rhizopogonaceae</taxon>
        <taxon>Rhizopogon</taxon>
    </lineage>
</organism>
<feature type="region of interest" description="Disordered" evidence="1">
    <location>
        <begin position="319"/>
        <end position="381"/>
    </location>
</feature>
<name>A0A1B7N655_9AGAM</name>
<protein>
    <submittedName>
        <fullName evidence="2">Uncharacterized protein</fullName>
    </submittedName>
</protein>
<dbReference type="STRING" id="1314800.A0A1B7N655"/>
<feature type="compositionally biased region" description="Polar residues" evidence="1">
    <location>
        <begin position="320"/>
        <end position="335"/>
    </location>
</feature>
<dbReference type="EMBL" id="KV448215">
    <property type="protein sequence ID" value="OAX40338.1"/>
    <property type="molecule type" value="Genomic_DNA"/>
</dbReference>